<proteinExistence type="predicted"/>
<evidence type="ECO:0000313" key="3">
    <source>
        <dbReference type="Proteomes" id="UP000026961"/>
    </source>
</evidence>
<dbReference type="EnsemblPlants" id="OGLUM12G18270.1">
    <property type="protein sequence ID" value="OGLUM12G18270.1"/>
    <property type="gene ID" value="OGLUM12G18270"/>
</dbReference>
<dbReference type="Gramene" id="OGLUM12G18270.1">
    <property type="protein sequence ID" value="OGLUM12G18270.1"/>
    <property type="gene ID" value="OGLUM12G18270"/>
</dbReference>
<accession>A0A0E0BUE9</accession>
<reference evidence="2" key="2">
    <citation type="submission" date="2018-05" db="EMBL/GenBank/DDBJ databases">
        <title>OgluRS3 (Oryza glumaepatula Reference Sequence Version 3).</title>
        <authorList>
            <person name="Zhang J."/>
            <person name="Kudrna D."/>
            <person name="Lee S."/>
            <person name="Talag J."/>
            <person name="Welchert J."/>
            <person name="Wing R.A."/>
        </authorList>
    </citation>
    <scope>NUCLEOTIDE SEQUENCE [LARGE SCALE GENOMIC DNA]</scope>
</reference>
<evidence type="ECO:0000313" key="2">
    <source>
        <dbReference type="EnsemblPlants" id="OGLUM12G18270.1"/>
    </source>
</evidence>
<name>A0A0E0BUE9_9ORYZ</name>
<evidence type="ECO:0000256" key="1">
    <source>
        <dbReference type="SAM" id="MobiDB-lite"/>
    </source>
</evidence>
<feature type="region of interest" description="Disordered" evidence="1">
    <location>
        <begin position="27"/>
        <end position="50"/>
    </location>
</feature>
<keyword evidence="3" id="KW-1185">Reference proteome</keyword>
<dbReference type="Proteomes" id="UP000026961">
    <property type="component" value="Chromosome 12"/>
</dbReference>
<protein>
    <submittedName>
        <fullName evidence="2">Uncharacterized protein</fullName>
    </submittedName>
</protein>
<organism evidence="2">
    <name type="scientific">Oryza glumipatula</name>
    <dbReference type="NCBI Taxonomy" id="40148"/>
    <lineage>
        <taxon>Eukaryota</taxon>
        <taxon>Viridiplantae</taxon>
        <taxon>Streptophyta</taxon>
        <taxon>Embryophyta</taxon>
        <taxon>Tracheophyta</taxon>
        <taxon>Spermatophyta</taxon>
        <taxon>Magnoliopsida</taxon>
        <taxon>Liliopsida</taxon>
        <taxon>Poales</taxon>
        <taxon>Poaceae</taxon>
        <taxon>BOP clade</taxon>
        <taxon>Oryzoideae</taxon>
        <taxon>Oryzeae</taxon>
        <taxon>Oryzinae</taxon>
        <taxon>Oryza</taxon>
    </lineage>
</organism>
<reference evidence="2" key="1">
    <citation type="submission" date="2015-04" db="UniProtKB">
        <authorList>
            <consortium name="EnsemblPlants"/>
        </authorList>
    </citation>
    <scope>IDENTIFICATION</scope>
</reference>
<sequence>MMAVRARPQPAGSPPASALARLLSARCRPEEEKREERKEKREDKGEEKDKRCATDMCASYIIFIFFLTRMPRQRNHSYILPWDFF</sequence>
<dbReference type="AlphaFoldDB" id="A0A0E0BUE9"/>
<dbReference type="HOGENOM" id="CLU_2516301_0_0_1"/>